<accession>A0AA36HRK7</accession>
<keyword evidence="2" id="KW-1185">Reference proteome</keyword>
<evidence type="ECO:0000313" key="1">
    <source>
        <dbReference type="EMBL" id="CAJ1373746.1"/>
    </source>
</evidence>
<sequence>MTLGHLPVQVVCTVEGGFRLDEDAEGPMMSTSLKMHIKIPVPELVHALARWQGARESNLNSQERQAAREWSTAQEAAQEWPTAQEAAQEWSAQEWQAVTGNTKVQDGSWITDPDALMQRSTALLEELMMQQDARPAAEEFPDQAELECAEDNVFWAEQLGSPQSVRCPKPGPSQLRRWAEDSWNVGFYEAEGGMTLMEELSIQVLALQDKNGRNDMTEASLAEEEADVSDVNKVEPALQRWRCLRRRVNLQEWQMRRWDRTGGLQ</sequence>
<reference evidence="1" key="1">
    <citation type="submission" date="2023-08" db="EMBL/GenBank/DDBJ databases">
        <authorList>
            <person name="Chen Y."/>
            <person name="Shah S."/>
            <person name="Dougan E. K."/>
            <person name="Thang M."/>
            <person name="Chan C."/>
        </authorList>
    </citation>
    <scope>NUCLEOTIDE SEQUENCE</scope>
</reference>
<evidence type="ECO:0000313" key="2">
    <source>
        <dbReference type="Proteomes" id="UP001178507"/>
    </source>
</evidence>
<organism evidence="1 2">
    <name type="scientific">Effrenium voratum</name>
    <dbReference type="NCBI Taxonomy" id="2562239"/>
    <lineage>
        <taxon>Eukaryota</taxon>
        <taxon>Sar</taxon>
        <taxon>Alveolata</taxon>
        <taxon>Dinophyceae</taxon>
        <taxon>Suessiales</taxon>
        <taxon>Symbiodiniaceae</taxon>
        <taxon>Effrenium</taxon>
    </lineage>
</organism>
<dbReference type="EMBL" id="CAUJNA010000213">
    <property type="protein sequence ID" value="CAJ1373746.1"/>
    <property type="molecule type" value="Genomic_DNA"/>
</dbReference>
<comment type="caution">
    <text evidence="1">The sequence shown here is derived from an EMBL/GenBank/DDBJ whole genome shotgun (WGS) entry which is preliminary data.</text>
</comment>
<dbReference type="Proteomes" id="UP001178507">
    <property type="component" value="Unassembled WGS sequence"/>
</dbReference>
<protein>
    <submittedName>
        <fullName evidence="1">Uncharacterized protein</fullName>
    </submittedName>
</protein>
<dbReference type="AlphaFoldDB" id="A0AA36HRK7"/>
<gene>
    <name evidence="1" type="ORF">EVOR1521_LOCUS3485</name>
</gene>
<proteinExistence type="predicted"/>
<name>A0AA36HRK7_9DINO</name>